<evidence type="ECO:0000313" key="6">
    <source>
        <dbReference type="Proteomes" id="UP001549291"/>
    </source>
</evidence>
<evidence type="ECO:0000313" key="5">
    <source>
        <dbReference type="EMBL" id="MET4724444.1"/>
    </source>
</evidence>
<keyword evidence="2" id="KW-1003">Cell membrane</keyword>
<name>A0ABV2S5I1_BRAJP</name>
<feature type="compositionally biased region" description="Basic and acidic residues" evidence="3">
    <location>
        <begin position="14"/>
        <end position="26"/>
    </location>
</feature>
<keyword evidence="5" id="KW-0560">Oxidoreductase</keyword>
<keyword evidence="4" id="KW-1133">Transmembrane helix</keyword>
<evidence type="ECO:0000256" key="3">
    <source>
        <dbReference type="SAM" id="MobiDB-lite"/>
    </source>
</evidence>
<keyword evidence="4" id="KW-0812">Transmembrane</keyword>
<keyword evidence="5" id="KW-0503">Monooxygenase</keyword>
<evidence type="ECO:0000256" key="4">
    <source>
        <dbReference type="SAM" id="Phobius"/>
    </source>
</evidence>
<accession>A0ABV2S5I1</accession>
<dbReference type="RefSeq" id="WP_354270361.1">
    <property type="nucleotide sequence ID" value="NZ_JBEPTQ010000002.1"/>
</dbReference>
<protein>
    <submittedName>
        <fullName evidence="5">Quinol monooxygenase YgiN</fullName>
    </submittedName>
</protein>
<keyword evidence="1" id="KW-0813">Transport</keyword>
<dbReference type="Pfam" id="PF05977">
    <property type="entry name" value="MFS_3"/>
    <property type="match status" value="1"/>
</dbReference>
<evidence type="ECO:0000256" key="1">
    <source>
        <dbReference type="ARBA" id="ARBA00022448"/>
    </source>
</evidence>
<feature type="region of interest" description="Disordered" evidence="3">
    <location>
        <begin position="1"/>
        <end position="30"/>
    </location>
</feature>
<sequence length="239" mass="26330">MDRCPMMRSSLPHESGEYRSYQDQRQPRQSQAELRGRLKDHAPSLSKAAVLSTPLPPGQARDPIRGRSGATFYALRGHSVRQSAFGLPAAHFIAAAGAVAGIALTWRWKLQGGQGVDLAPSMHWPAPVLAIDADADRGPVLITVEYQINPEKRDGFLAAIRNLGQQRQRDGAFSWDVFEDVAASGRFLETFMVASWLEHLRQHQRVTNADKVIQDAIREFGAAGEPKVTHFIAARLASD</sequence>
<organism evidence="5 6">
    <name type="scientific">Bradyrhizobium japonicum</name>
    <dbReference type="NCBI Taxonomy" id="375"/>
    <lineage>
        <taxon>Bacteria</taxon>
        <taxon>Pseudomonadati</taxon>
        <taxon>Pseudomonadota</taxon>
        <taxon>Alphaproteobacteria</taxon>
        <taxon>Hyphomicrobiales</taxon>
        <taxon>Nitrobacteraceae</taxon>
        <taxon>Bradyrhizobium</taxon>
    </lineage>
</organism>
<keyword evidence="4" id="KW-0472">Membrane</keyword>
<dbReference type="Proteomes" id="UP001549291">
    <property type="component" value="Unassembled WGS sequence"/>
</dbReference>
<dbReference type="EMBL" id="JBEPTQ010000002">
    <property type="protein sequence ID" value="MET4724444.1"/>
    <property type="molecule type" value="Genomic_DNA"/>
</dbReference>
<keyword evidence="6" id="KW-1185">Reference proteome</keyword>
<gene>
    <name evidence="5" type="ORF">ABIF63_008550</name>
</gene>
<evidence type="ECO:0000256" key="2">
    <source>
        <dbReference type="ARBA" id="ARBA00022475"/>
    </source>
</evidence>
<comment type="caution">
    <text evidence="5">The sequence shown here is derived from an EMBL/GenBank/DDBJ whole genome shotgun (WGS) entry which is preliminary data.</text>
</comment>
<reference evidence="5 6" key="1">
    <citation type="submission" date="2024-06" db="EMBL/GenBank/DDBJ databases">
        <title>Genomic Encyclopedia of Type Strains, Phase V (KMG-V): Genome sequencing to study the core and pangenomes of soil and plant-associated prokaryotes.</title>
        <authorList>
            <person name="Whitman W."/>
        </authorList>
    </citation>
    <scope>NUCLEOTIDE SEQUENCE [LARGE SCALE GENOMIC DNA]</scope>
    <source>
        <strain evidence="5 6">USDA 160</strain>
    </source>
</reference>
<dbReference type="GO" id="GO:0004497">
    <property type="term" value="F:monooxygenase activity"/>
    <property type="evidence" value="ECO:0007669"/>
    <property type="project" value="UniProtKB-KW"/>
</dbReference>
<dbReference type="InterPro" id="IPR010290">
    <property type="entry name" value="TM_effector"/>
</dbReference>
<feature type="transmembrane region" description="Helical" evidence="4">
    <location>
        <begin position="85"/>
        <end position="108"/>
    </location>
</feature>
<proteinExistence type="predicted"/>